<feature type="region of interest" description="Disordered" evidence="1">
    <location>
        <begin position="1"/>
        <end position="35"/>
    </location>
</feature>
<dbReference type="SUPFAM" id="SSF49899">
    <property type="entry name" value="Concanavalin A-like lectins/glucanases"/>
    <property type="match status" value="1"/>
</dbReference>
<name>A0ABW2TP57_9PSEU</name>
<comment type="caution">
    <text evidence="3">The sequence shown here is derived from an EMBL/GenBank/DDBJ whole genome shotgun (WGS) entry which is preliminary data.</text>
</comment>
<proteinExistence type="predicted"/>
<accession>A0ABW2TP57</accession>
<dbReference type="InterPro" id="IPR013320">
    <property type="entry name" value="ConA-like_dom_sf"/>
</dbReference>
<sequence length="166" mass="17843">MTLHASGSSLDHPGATFLGKRQQFPESRTTARMDPGAARAGLSVRLDEAHHYDLEVADGRVSVIARIGPLRQVVATRPAPPGPLTLAITTSASRLRPADPAEPTGLHECPPDYVAFHVEGEVIAELDGRYLSTEVATGFTGRVIGMYATEGTAWFDWFTHDPAELP</sequence>
<gene>
    <name evidence="3" type="ORF">ACFQV2_13005</name>
</gene>
<protein>
    <recommendedName>
        <fullName evidence="2">Beta-xylosidase C-terminal Concanavalin A-like domain-containing protein</fullName>
    </recommendedName>
</protein>
<evidence type="ECO:0000313" key="4">
    <source>
        <dbReference type="Proteomes" id="UP001596512"/>
    </source>
</evidence>
<dbReference type="Proteomes" id="UP001596512">
    <property type="component" value="Unassembled WGS sequence"/>
</dbReference>
<reference evidence="4" key="1">
    <citation type="journal article" date="2019" name="Int. J. Syst. Evol. Microbiol.">
        <title>The Global Catalogue of Microorganisms (GCM) 10K type strain sequencing project: providing services to taxonomists for standard genome sequencing and annotation.</title>
        <authorList>
            <consortium name="The Broad Institute Genomics Platform"/>
            <consortium name="The Broad Institute Genome Sequencing Center for Infectious Disease"/>
            <person name="Wu L."/>
            <person name="Ma J."/>
        </authorList>
    </citation>
    <scope>NUCLEOTIDE SEQUENCE [LARGE SCALE GENOMIC DNA]</scope>
    <source>
        <strain evidence="4">JCM 17695</strain>
    </source>
</reference>
<evidence type="ECO:0000256" key="1">
    <source>
        <dbReference type="SAM" id="MobiDB-lite"/>
    </source>
</evidence>
<evidence type="ECO:0000313" key="3">
    <source>
        <dbReference type="EMBL" id="MFC7614313.1"/>
    </source>
</evidence>
<dbReference type="Pfam" id="PF17851">
    <property type="entry name" value="GH43_C2"/>
    <property type="match status" value="1"/>
</dbReference>
<keyword evidence="4" id="KW-1185">Reference proteome</keyword>
<dbReference type="EMBL" id="JBHTEY010000004">
    <property type="protein sequence ID" value="MFC7614313.1"/>
    <property type="molecule type" value="Genomic_DNA"/>
</dbReference>
<feature type="domain" description="Beta-xylosidase C-terminal Concanavalin A-like" evidence="2">
    <location>
        <begin position="3"/>
        <end position="159"/>
    </location>
</feature>
<dbReference type="Gene3D" id="2.60.120.200">
    <property type="match status" value="1"/>
</dbReference>
<dbReference type="InterPro" id="IPR041542">
    <property type="entry name" value="GH43_C2"/>
</dbReference>
<evidence type="ECO:0000259" key="2">
    <source>
        <dbReference type="Pfam" id="PF17851"/>
    </source>
</evidence>
<organism evidence="3 4">
    <name type="scientific">Actinokineospora soli</name>
    <dbReference type="NCBI Taxonomy" id="1048753"/>
    <lineage>
        <taxon>Bacteria</taxon>
        <taxon>Bacillati</taxon>
        <taxon>Actinomycetota</taxon>
        <taxon>Actinomycetes</taxon>
        <taxon>Pseudonocardiales</taxon>
        <taxon>Pseudonocardiaceae</taxon>
        <taxon>Actinokineospora</taxon>
    </lineage>
</organism>